<dbReference type="Proteomes" id="UP001355206">
    <property type="component" value="Unassembled WGS sequence"/>
</dbReference>
<protein>
    <submittedName>
        <fullName evidence="3">Uncharacterized protein</fullName>
    </submittedName>
</protein>
<feature type="chain" id="PRO_5047141974" evidence="2">
    <location>
        <begin position="26"/>
        <end position="176"/>
    </location>
</feature>
<dbReference type="EMBL" id="MLCA01000008">
    <property type="protein sequence ID" value="MEE7491942.1"/>
    <property type="molecule type" value="Genomic_DNA"/>
</dbReference>
<keyword evidence="2" id="KW-0732">Signal</keyword>
<reference evidence="3 4" key="1">
    <citation type="journal article" date="2012" name="Genet. Mol. Biol.">
        <title>Analysis of 16S rRNA and mxaF genes revealing insights into Methylobacterium niche-specific plant association.</title>
        <authorList>
            <person name="Dourado M.N."/>
            <person name="Andreote F.D."/>
            <person name="Dini-Andreote F."/>
            <person name="Conti R."/>
            <person name="Araujo J.M."/>
            <person name="Araujo W.L."/>
        </authorList>
    </citation>
    <scope>NUCLEOTIDE SEQUENCE [LARGE SCALE GENOMIC DNA]</scope>
    <source>
        <strain evidence="3 4">TC3-10</strain>
    </source>
</reference>
<gene>
    <name evidence="3" type="ORF">MOTC310_16270</name>
</gene>
<organism evidence="3 4">
    <name type="scientific">Methylobacterium oryzae</name>
    <dbReference type="NCBI Taxonomy" id="334852"/>
    <lineage>
        <taxon>Bacteria</taxon>
        <taxon>Pseudomonadati</taxon>
        <taxon>Pseudomonadota</taxon>
        <taxon>Alphaproteobacteria</taxon>
        <taxon>Hyphomicrobiales</taxon>
        <taxon>Methylobacteriaceae</taxon>
        <taxon>Methylobacterium</taxon>
    </lineage>
</organism>
<dbReference type="RefSeq" id="WP_331302520.1">
    <property type="nucleotide sequence ID" value="NZ_MLCA01000008.1"/>
</dbReference>
<comment type="caution">
    <text evidence="3">The sequence shown here is derived from an EMBL/GenBank/DDBJ whole genome shotgun (WGS) entry which is preliminary data.</text>
</comment>
<accession>A0ABU7TRI1</accession>
<evidence type="ECO:0000313" key="4">
    <source>
        <dbReference type="Proteomes" id="UP001355206"/>
    </source>
</evidence>
<name>A0ABU7TRI1_9HYPH</name>
<evidence type="ECO:0000256" key="1">
    <source>
        <dbReference type="SAM" id="MobiDB-lite"/>
    </source>
</evidence>
<proteinExistence type="predicted"/>
<keyword evidence="4" id="KW-1185">Reference proteome</keyword>
<sequence>MTARAFPCALGAVLLTLALAGPGRAQTAGPSPTPDHMPKPGMSAPEMADRAAGRFPQPVRVGDLPGRFLLQPEESQPVLGRVTGLVRRDDGGADAIVRLDGVLGLTRLGLQPLAWSGVGARLVAVPVEAVALLGEYVALMGMTPERLRALPTFAPGSATAIPPGETLRIGIVRPFH</sequence>
<evidence type="ECO:0000256" key="2">
    <source>
        <dbReference type="SAM" id="SignalP"/>
    </source>
</evidence>
<evidence type="ECO:0000313" key="3">
    <source>
        <dbReference type="EMBL" id="MEE7491942.1"/>
    </source>
</evidence>
<feature type="signal peptide" evidence="2">
    <location>
        <begin position="1"/>
        <end position="25"/>
    </location>
</feature>
<feature type="region of interest" description="Disordered" evidence="1">
    <location>
        <begin position="23"/>
        <end position="48"/>
    </location>
</feature>